<organism evidence="1 2">
    <name type="scientific">Auriscalpium vulgare</name>
    <dbReference type="NCBI Taxonomy" id="40419"/>
    <lineage>
        <taxon>Eukaryota</taxon>
        <taxon>Fungi</taxon>
        <taxon>Dikarya</taxon>
        <taxon>Basidiomycota</taxon>
        <taxon>Agaricomycotina</taxon>
        <taxon>Agaricomycetes</taxon>
        <taxon>Russulales</taxon>
        <taxon>Auriscalpiaceae</taxon>
        <taxon>Auriscalpium</taxon>
    </lineage>
</organism>
<proteinExistence type="predicted"/>
<evidence type="ECO:0000313" key="2">
    <source>
        <dbReference type="Proteomes" id="UP000814033"/>
    </source>
</evidence>
<comment type="caution">
    <text evidence="1">The sequence shown here is derived from an EMBL/GenBank/DDBJ whole genome shotgun (WGS) entry which is preliminary data.</text>
</comment>
<reference evidence="1" key="1">
    <citation type="submission" date="2021-02" db="EMBL/GenBank/DDBJ databases">
        <authorList>
            <consortium name="DOE Joint Genome Institute"/>
            <person name="Ahrendt S."/>
            <person name="Looney B.P."/>
            <person name="Miyauchi S."/>
            <person name="Morin E."/>
            <person name="Drula E."/>
            <person name="Courty P.E."/>
            <person name="Chicoki N."/>
            <person name="Fauchery L."/>
            <person name="Kohler A."/>
            <person name="Kuo A."/>
            <person name="Labutti K."/>
            <person name="Pangilinan J."/>
            <person name="Lipzen A."/>
            <person name="Riley R."/>
            <person name="Andreopoulos W."/>
            <person name="He G."/>
            <person name="Johnson J."/>
            <person name="Barry K.W."/>
            <person name="Grigoriev I.V."/>
            <person name="Nagy L."/>
            <person name="Hibbett D."/>
            <person name="Henrissat B."/>
            <person name="Matheny P.B."/>
            <person name="Labbe J."/>
            <person name="Martin F."/>
        </authorList>
    </citation>
    <scope>NUCLEOTIDE SEQUENCE</scope>
    <source>
        <strain evidence="1">FP105234-sp</strain>
    </source>
</reference>
<gene>
    <name evidence="1" type="ORF">FA95DRAFT_1542956</name>
</gene>
<reference evidence="1" key="2">
    <citation type="journal article" date="2022" name="New Phytol.">
        <title>Evolutionary transition to the ectomycorrhizal habit in the genomes of a hyperdiverse lineage of mushroom-forming fungi.</title>
        <authorList>
            <person name="Looney B."/>
            <person name="Miyauchi S."/>
            <person name="Morin E."/>
            <person name="Drula E."/>
            <person name="Courty P.E."/>
            <person name="Kohler A."/>
            <person name="Kuo A."/>
            <person name="LaButti K."/>
            <person name="Pangilinan J."/>
            <person name="Lipzen A."/>
            <person name="Riley R."/>
            <person name="Andreopoulos W."/>
            <person name="He G."/>
            <person name="Johnson J."/>
            <person name="Nolan M."/>
            <person name="Tritt A."/>
            <person name="Barry K.W."/>
            <person name="Grigoriev I.V."/>
            <person name="Nagy L.G."/>
            <person name="Hibbett D."/>
            <person name="Henrissat B."/>
            <person name="Matheny P.B."/>
            <person name="Labbe J."/>
            <person name="Martin F.M."/>
        </authorList>
    </citation>
    <scope>NUCLEOTIDE SEQUENCE</scope>
    <source>
        <strain evidence="1">FP105234-sp</strain>
    </source>
</reference>
<dbReference type="EMBL" id="MU275935">
    <property type="protein sequence ID" value="KAI0046058.1"/>
    <property type="molecule type" value="Genomic_DNA"/>
</dbReference>
<keyword evidence="2" id="KW-1185">Reference proteome</keyword>
<accession>A0ACB8RRC1</accession>
<protein>
    <submittedName>
        <fullName evidence="1">GroES-like protein</fullName>
    </submittedName>
</protein>
<dbReference type="Proteomes" id="UP000814033">
    <property type="component" value="Unassembled WGS sequence"/>
</dbReference>
<name>A0ACB8RRC1_9AGAM</name>
<evidence type="ECO:0000313" key="1">
    <source>
        <dbReference type="EMBL" id="KAI0046058.1"/>
    </source>
</evidence>
<sequence length="361" mass="37723">MSPTTQQAFILPAKFANFYVGPRPVPQPGPGFVLVKIESAALNPVDNFIQKAGYFVEEFPGVTGNDAAGTVEEVGEGVTNVKKGDRVVYQGWWNHADRGTLQQYGLADAAEFGIAKIPGNISFDEAATIPLGLATAVVGLYGEREDPMTMGRGGRTGLIPPWDAAGRGAYSGPALVTGGASSVGQFAIQLLKLSGYSPIITTASAHNEAYCKAAGATHVIDYRKVSYPELPAAVAQITSAPVSIVYDAISLEDSQKASWQILAPNGNVIVTLPPVVGKTGADAEDGKRLVYTFGAVHDPTNREVGRAMYRALPGLLAEGLLKPNAVEVLPDGLAGVQGGLDRMANGKVSGVKLIAHPQETV</sequence>